<feature type="transmembrane region" description="Helical" evidence="12">
    <location>
        <begin position="39"/>
        <end position="62"/>
    </location>
</feature>
<comment type="similarity">
    <text evidence="12">Belongs to the UbiA prenyltransferase family. DGGGP synthase subfamily.</text>
</comment>
<dbReference type="SMR" id="A0A832SZU2"/>
<keyword evidence="3 12" id="KW-0444">Lipid biosynthesis</keyword>
<dbReference type="GO" id="GO:0005886">
    <property type="term" value="C:plasma membrane"/>
    <property type="evidence" value="ECO:0007669"/>
    <property type="project" value="UniProtKB-SubCell"/>
</dbReference>
<keyword evidence="10 12" id="KW-0594">Phospholipid biosynthesis</keyword>
<dbReference type="Gene3D" id="1.20.120.1780">
    <property type="entry name" value="UbiA prenyltransferase"/>
    <property type="match status" value="1"/>
</dbReference>
<feature type="transmembrane region" description="Helical" evidence="12">
    <location>
        <begin position="12"/>
        <end position="33"/>
    </location>
</feature>
<name>A0A832SZU2_PYRHR</name>
<dbReference type="InterPro" id="IPR050475">
    <property type="entry name" value="Prenyltransferase_related"/>
</dbReference>
<evidence type="ECO:0000313" key="14">
    <source>
        <dbReference type="Proteomes" id="UP000617544"/>
    </source>
</evidence>
<keyword evidence="9 12" id="KW-0472">Membrane</keyword>
<evidence type="ECO:0000256" key="11">
    <source>
        <dbReference type="ARBA" id="ARBA00023264"/>
    </source>
</evidence>
<feature type="transmembrane region" description="Helical" evidence="12">
    <location>
        <begin position="129"/>
        <end position="149"/>
    </location>
</feature>
<dbReference type="Pfam" id="PF01040">
    <property type="entry name" value="UbiA"/>
    <property type="match status" value="1"/>
</dbReference>
<keyword evidence="2 12" id="KW-1003">Cell membrane</keyword>
<feature type="transmembrane region" description="Helical" evidence="12">
    <location>
        <begin position="200"/>
        <end position="218"/>
    </location>
</feature>
<dbReference type="GO" id="GO:0000287">
    <property type="term" value="F:magnesium ion binding"/>
    <property type="evidence" value="ECO:0007669"/>
    <property type="project" value="UniProtKB-UniRule"/>
</dbReference>
<accession>A0A832SZU2</accession>
<dbReference type="GeneID" id="1443930"/>
<dbReference type="InterPro" id="IPR000537">
    <property type="entry name" value="UbiA_prenyltransferase"/>
</dbReference>
<dbReference type="EC" id="2.5.1.42" evidence="12"/>
<comment type="catalytic activity">
    <reaction evidence="12">
        <text>sn-3-O-(geranylgeranyl)glycerol 1-phosphate + (2E,6E,10E)-geranylgeranyl diphosphate = 2,3-bis-O-(geranylgeranyl)-sn-glycerol 1-phosphate + diphosphate</text>
        <dbReference type="Rhea" id="RHEA:18109"/>
        <dbReference type="ChEBI" id="CHEBI:33019"/>
        <dbReference type="ChEBI" id="CHEBI:57677"/>
        <dbReference type="ChEBI" id="CHEBI:58756"/>
        <dbReference type="ChEBI" id="CHEBI:58837"/>
        <dbReference type="EC" id="2.5.1.42"/>
    </reaction>
</comment>
<dbReference type="GO" id="GO:0047295">
    <property type="term" value="F:geranylgeranylglycerol-phosphate geranylgeranyltransferase activity"/>
    <property type="evidence" value="ECO:0007669"/>
    <property type="project" value="UniProtKB-UniRule"/>
</dbReference>
<dbReference type="PANTHER" id="PTHR42723:SF1">
    <property type="entry name" value="CHLOROPHYLL SYNTHASE, CHLOROPLASTIC"/>
    <property type="match status" value="1"/>
</dbReference>
<evidence type="ECO:0000256" key="6">
    <source>
        <dbReference type="ARBA" id="ARBA00022842"/>
    </source>
</evidence>
<reference evidence="13" key="1">
    <citation type="journal article" date="2020" name="bioRxiv">
        <title>A rank-normalized archaeal taxonomy based on genome phylogeny resolves widespread incomplete and uneven classifications.</title>
        <authorList>
            <person name="Rinke C."/>
            <person name="Chuvochina M."/>
            <person name="Mussig A.J."/>
            <person name="Chaumeil P.-A."/>
            <person name="Waite D.W."/>
            <person name="Whitman W.B."/>
            <person name="Parks D.H."/>
            <person name="Hugenholtz P."/>
        </authorList>
    </citation>
    <scope>NUCLEOTIDE SEQUENCE</scope>
    <source>
        <strain evidence="13">UBA8834</strain>
    </source>
</reference>
<comment type="function">
    <text evidence="12">Prenyltransferase that catalyzes the transfer of the geranylgeranyl moiety of geranylgeranyl diphosphate (GGPP) to the C2 hydroxyl of (S)-3-O-geranylgeranylglyceryl phosphate (GGGP). This reaction is the second ether-bond-formation step in the biosynthesis of archaeal membrane lipids.</text>
</comment>
<protein>
    <recommendedName>
        <fullName evidence="12">Digeranylgeranylglyceryl phosphate synthase</fullName>
        <shortName evidence="12">DGGGP synthase</shortName>
        <shortName evidence="12">DGGGPS</shortName>
        <ecNumber evidence="12">2.5.1.42</ecNumber>
    </recommendedName>
    <alternativeName>
        <fullName evidence="12">(S)-2,3-di-O-geranylgeranylglyceryl phosphate synthase</fullName>
    </alternativeName>
    <alternativeName>
        <fullName evidence="12">Geranylgeranylglycerol-phosphate geranylgeranyltransferase</fullName>
    </alternativeName>
</protein>
<evidence type="ECO:0000313" key="13">
    <source>
        <dbReference type="EMBL" id="HII61607.1"/>
    </source>
</evidence>
<dbReference type="PANTHER" id="PTHR42723">
    <property type="entry name" value="CHLOROPHYLL SYNTHASE"/>
    <property type="match status" value="1"/>
</dbReference>
<dbReference type="Gene3D" id="1.10.357.140">
    <property type="entry name" value="UbiA prenyltransferase"/>
    <property type="match status" value="1"/>
</dbReference>
<keyword evidence="11 12" id="KW-1208">Phospholipid metabolism</keyword>
<evidence type="ECO:0000256" key="12">
    <source>
        <dbReference type="HAMAP-Rule" id="MF_01286"/>
    </source>
</evidence>
<dbReference type="UniPathway" id="UPA00940"/>
<dbReference type="AlphaFoldDB" id="A0A832SZU2"/>
<comment type="subcellular location">
    <subcellularLocation>
        <location evidence="1 12">Cell membrane</location>
        <topology evidence="1 12">Multi-pass membrane protein</topology>
    </subcellularLocation>
</comment>
<dbReference type="OMA" id="DYFDYEI"/>
<dbReference type="EMBL" id="DUJN01000007">
    <property type="protein sequence ID" value="HII61607.1"/>
    <property type="molecule type" value="Genomic_DNA"/>
</dbReference>
<dbReference type="HAMAP" id="MF_01286">
    <property type="entry name" value="DGGGP_synth"/>
    <property type="match status" value="1"/>
</dbReference>
<keyword evidence="6 12" id="KW-0460">Magnesium</keyword>
<evidence type="ECO:0000256" key="7">
    <source>
        <dbReference type="ARBA" id="ARBA00022989"/>
    </source>
</evidence>
<keyword evidence="5 12" id="KW-0812">Transmembrane</keyword>
<evidence type="ECO:0000256" key="5">
    <source>
        <dbReference type="ARBA" id="ARBA00022692"/>
    </source>
</evidence>
<keyword evidence="8 12" id="KW-0443">Lipid metabolism</keyword>
<evidence type="ECO:0000256" key="8">
    <source>
        <dbReference type="ARBA" id="ARBA00023098"/>
    </source>
</evidence>
<proteinExistence type="inferred from homology"/>
<dbReference type="InterPro" id="IPR044878">
    <property type="entry name" value="UbiA_sf"/>
</dbReference>
<dbReference type="CDD" id="cd13961">
    <property type="entry name" value="PT_UbiA_DGGGPS"/>
    <property type="match status" value="1"/>
</dbReference>
<dbReference type="GO" id="GO:0046474">
    <property type="term" value="P:glycerophospholipid biosynthetic process"/>
    <property type="evidence" value="ECO:0007669"/>
    <property type="project" value="UniProtKB-UniRule"/>
</dbReference>
<dbReference type="Proteomes" id="UP000617544">
    <property type="component" value="Unassembled WGS sequence"/>
</dbReference>
<gene>
    <name evidence="13" type="ORF">HA331_07695</name>
</gene>
<comment type="caution">
    <text evidence="13">The sequence shown here is derived from an EMBL/GenBank/DDBJ whole genome shotgun (WGS) entry which is preliminary data.</text>
</comment>
<keyword evidence="7 12" id="KW-1133">Transmembrane helix</keyword>
<comment type="cofactor">
    <cofactor evidence="12">
        <name>Mg(2+)</name>
        <dbReference type="ChEBI" id="CHEBI:18420"/>
    </cofactor>
</comment>
<evidence type="ECO:0000256" key="9">
    <source>
        <dbReference type="ARBA" id="ARBA00023136"/>
    </source>
</evidence>
<evidence type="ECO:0000256" key="1">
    <source>
        <dbReference type="ARBA" id="ARBA00004651"/>
    </source>
</evidence>
<evidence type="ECO:0000256" key="3">
    <source>
        <dbReference type="ARBA" id="ARBA00022516"/>
    </source>
</evidence>
<organism evidence="13 14">
    <name type="scientific">Pyrococcus horikoshii</name>
    <dbReference type="NCBI Taxonomy" id="53953"/>
    <lineage>
        <taxon>Archaea</taxon>
        <taxon>Methanobacteriati</taxon>
        <taxon>Methanobacteriota</taxon>
        <taxon>Thermococci</taxon>
        <taxon>Thermococcales</taxon>
        <taxon>Thermococcaceae</taxon>
        <taxon>Pyrococcus</taxon>
    </lineage>
</organism>
<comment type="pathway">
    <text evidence="12">Membrane lipid metabolism; glycerophospholipid metabolism.</text>
</comment>
<dbReference type="RefSeq" id="WP_010884148.1">
    <property type="nucleotide sequence ID" value="NZ_DUJN01000007.1"/>
</dbReference>
<evidence type="ECO:0000256" key="2">
    <source>
        <dbReference type="ARBA" id="ARBA00022475"/>
    </source>
</evidence>
<evidence type="ECO:0000256" key="10">
    <source>
        <dbReference type="ARBA" id="ARBA00023209"/>
    </source>
</evidence>
<feature type="transmembrane region" description="Helical" evidence="12">
    <location>
        <begin position="256"/>
        <end position="274"/>
    </location>
</feature>
<keyword evidence="4 12" id="KW-0808">Transferase</keyword>
<sequence>MEPKAFVEIMRPHNCILAGIVGILGSLVAYEGIPPVQKLILIFLVVYFGCSAGNTINDYFDVEIDKINRPNRPIPRGAITRKAAFYYGVLQYFIGLIIALLLGWSAFLFALGAYFLTFVYAWKLKPLPFIGNVTVALLTAATPIYGAVGVGRIDLAGYLAICAFLVNVSREIMKDIEDFEGDKRLGARTLPIMIGKKKSGIIASIFGFLTIISSFLPVKVGIGLGYLPIIIVDIMIAKASIDVLVNPEKAGKGQKILKFATFIAVISFLLGALTREV</sequence>
<dbReference type="InterPro" id="IPR023547">
    <property type="entry name" value="DGGGP_synth"/>
</dbReference>
<feature type="transmembrane region" description="Helical" evidence="12">
    <location>
        <begin position="224"/>
        <end position="244"/>
    </location>
</feature>
<evidence type="ECO:0000256" key="4">
    <source>
        <dbReference type="ARBA" id="ARBA00022679"/>
    </source>
</evidence>
<dbReference type="NCBIfam" id="NF009522">
    <property type="entry name" value="PRK12883.1"/>
    <property type="match status" value="1"/>
</dbReference>